<dbReference type="PANTHER" id="PTHR47354:SF6">
    <property type="entry name" value="NADH OXIDOREDUCTASE HCR"/>
    <property type="match status" value="1"/>
</dbReference>
<comment type="similarity">
    <text evidence="9">In the N-terminal section; belongs to the FAD-binding oxidoreductase type 6 family.</text>
</comment>
<evidence type="ECO:0000313" key="13">
    <source>
        <dbReference type="Proteomes" id="UP000192330"/>
    </source>
</evidence>
<dbReference type="InterPro" id="IPR036010">
    <property type="entry name" value="2Fe-2S_ferredoxin-like_sf"/>
</dbReference>
<proteinExistence type="inferred from homology"/>
<dbReference type="Pfam" id="PF00175">
    <property type="entry name" value="NAD_binding_1"/>
    <property type="match status" value="1"/>
</dbReference>
<keyword evidence="5" id="KW-0274">FAD</keyword>
<dbReference type="AlphaFoldDB" id="A0A1W2DV84"/>
<evidence type="ECO:0000256" key="7">
    <source>
        <dbReference type="ARBA" id="ARBA00023004"/>
    </source>
</evidence>
<organism evidence="12 13">
    <name type="scientific">Primorskyibacter flagellatus</name>
    <dbReference type="NCBI Taxonomy" id="1387277"/>
    <lineage>
        <taxon>Bacteria</taxon>
        <taxon>Pseudomonadati</taxon>
        <taxon>Pseudomonadota</taxon>
        <taxon>Alphaproteobacteria</taxon>
        <taxon>Rhodobacterales</taxon>
        <taxon>Roseobacteraceae</taxon>
        <taxon>Primorskyibacter</taxon>
    </lineage>
</organism>
<evidence type="ECO:0000256" key="9">
    <source>
        <dbReference type="ARBA" id="ARBA00061434"/>
    </source>
</evidence>
<dbReference type="InterPro" id="IPR039261">
    <property type="entry name" value="FNR_nucleotide-bd"/>
</dbReference>
<dbReference type="InterPro" id="IPR006058">
    <property type="entry name" value="2Fe2S_fd_BS"/>
</dbReference>
<evidence type="ECO:0000259" key="10">
    <source>
        <dbReference type="PROSITE" id="PS51085"/>
    </source>
</evidence>
<keyword evidence="3" id="KW-0001">2Fe-2S</keyword>
<keyword evidence="2" id="KW-0285">Flavoprotein</keyword>
<dbReference type="InterPro" id="IPR017927">
    <property type="entry name" value="FAD-bd_FR_type"/>
</dbReference>
<dbReference type="PANTHER" id="PTHR47354">
    <property type="entry name" value="NADH OXIDOREDUCTASE HCR"/>
    <property type="match status" value="1"/>
</dbReference>
<dbReference type="Gene3D" id="3.10.20.30">
    <property type="match status" value="1"/>
</dbReference>
<dbReference type="STRING" id="1387277.SAMN06295998_11850"/>
<comment type="cofactor">
    <cofactor evidence="1">
        <name>FAD</name>
        <dbReference type="ChEBI" id="CHEBI:57692"/>
    </cofactor>
</comment>
<reference evidence="12 13" key="1">
    <citation type="submission" date="2017-04" db="EMBL/GenBank/DDBJ databases">
        <authorList>
            <person name="Afonso C.L."/>
            <person name="Miller P.J."/>
            <person name="Scott M.A."/>
            <person name="Spackman E."/>
            <person name="Goraichik I."/>
            <person name="Dimitrov K.M."/>
            <person name="Suarez D.L."/>
            <person name="Swayne D.E."/>
        </authorList>
    </citation>
    <scope>NUCLEOTIDE SEQUENCE [LARGE SCALE GENOMIC DNA]</scope>
    <source>
        <strain evidence="12 13">CGMCC 1.12644</strain>
    </source>
</reference>
<dbReference type="Pfam" id="PF00970">
    <property type="entry name" value="FAD_binding_6"/>
    <property type="match status" value="1"/>
</dbReference>
<keyword evidence="13" id="KW-1185">Reference proteome</keyword>
<keyword evidence="6" id="KW-0560">Oxidoreductase</keyword>
<dbReference type="InterPro" id="IPR008333">
    <property type="entry name" value="Cbr1-like_FAD-bd_dom"/>
</dbReference>
<dbReference type="InterPro" id="IPR001041">
    <property type="entry name" value="2Fe-2S_ferredoxin-type"/>
</dbReference>
<accession>A0A1W2DV84</accession>
<dbReference type="PROSITE" id="PS51085">
    <property type="entry name" value="2FE2S_FER_2"/>
    <property type="match status" value="1"/>
</dbReference>
<evidence type="ECO:0000256" key="6">
    <source>
        <dbReference type="ARBA" id="ARBA00023002"/>
    </source>
</evidence>
<dbReference type="EMBL" id="FWYD01000018">
    <property type="protein sequence ID" value="SMD01329.1"/>
    <property type="molecule type" value="Genomic_DNA"/>
</dbReference>
<keyword evidence="4" id="KW-0479">Metal-binding</keyword>
<dbReference type="SUPFAM" id="SSF63380">
    <property type="entry name" value="Riboflavin synthase domain-like"/>
    <property type="match status" value="1"/>
</dbReference>
<evidence type="ECO:0000313" key="12">
    <source>
        <dbReference type="EMBL" id="SMD01329.1"/>
    </source>
</evidence>
<dbReference type="GO" id="GO:0051537">
    <property type="term" value="F:2 iron, 2 sulfur cluster binding"/>
    <property type="evidence" value="ECO:0007669"/>
    <property type="project" value="UniProtKB-KW"/>
</dbReference>
<gene>
    <name evidence="12" type="ORF">SAMN06295998_11850</name>
</gene>
<evidence type="ECO:0000256" key="1">
    <source>
        <dbReference type="ARBA" id="ARBA00001974"/>
    </source>
</evidence>
<dbReference type="PROSITE" id="PS00197">
    <property type="entry name" value="2FE2S_FER_1"/>
    <property type="match status" value="1"/>
</dbReference>
<dbReference type="InterPro" id="IPR050415">
    <property type="entry name" value="MRET"/>
</dbReference>
<keyword evidence="8" id="KW-0411">Iron-sulfur</keyword>
<feature type="domain" description="2Fe-2S ferredoxin-type" evidence="10">
    <location>
        <begin position="266"/>
        <end position="350"/>
    </location>
</feature>
<dbReference type="InterPro" id="IPR001433">
    <property type="entry name" value="OxRdtase_FAD/NAD-bd"/>
</dbReference>
<dbReference type="GO" id="GO:0016491">
    <property type="term" value="F:oxidoreductase activity"/>
    <property type="evidence" value="ECO:0007669"/>
    <property type="project" value="UniProtKB-KW"/>
</dbReference>
<dbReference type="SUPFAM" id="SSF52343">
    <property type="entry name" value="Ferredoxin reductase-like, C-terminal NADP-linked domain"/>
    <property type="match status" value="1"/>
</dbReference>
<evidence type="ECO:0000259" key="11">
    <source>
        <dbReference type="PROSITE" id="PS51384"/>
    </source>
</evidence>
<dbReference type="InterPro" id="IPR012675">
    <property type="entry name" value="Beta-grasp_dom_sf"/>
</dbReference>
<sequence>MTEVDLADWGARRRRRFAPDRWGTLVCRAVWDETADMRSFFLTPQDGSRIEHAPGQFMTIRIDTPEGRIERCYTIASSAARDGGIEITVKRQAGPGARRLHDVLVPGEKIEALGPSGRFGPATWHGTAYALIAAGSGITPMLSILRTAADRGMDLDVVLMQVVSTPQDLVAMVELDGLARRLPRLVHLPTITRGPGGMRPDPDFLNRVIPDFATRTVLCCGPRPFMEMVRVAAHAAGVPDDRYGEESFDFSAPPPEALAGGDARNRTVTLARTGRSFECPETATILAALKQAGLPLPSSCARGMCGTCKTFKHAGEVIMAHEGGIRQREIDRGFILPCVSRPLTDIILDC</sequence>
<protein>
    <submittedName>
        <fullName evidence="12">Ferredoxin-NADP reductase</fullName>
    </submittedName>
</protein>
<evidence type="ECO:0000256" key="4">
    <source>
        <dbReference type="ARBA" id="ARBA00022723"/>
    </source>
</evidence>
<dbReference type="PROSITE" id="PS51384">
    <property type="entry name" value="FAD_FR"/>
    <property type="match status" value="1"/>
</dbReference>
<dbReference type="RefSeq" id="WP_084354042.1">
    <property type="nucleotide sequence ID" value="NZ_FWYD01000018.1"/>
</dbReference>
<name>A0A1W2DV84_9RHOB</name>
<dbReference type="Gene3D" id="2.40.30.10">
    <property type="entry name" value="Translation factors"/>
    <property type="match status" value="1"/>
</dbReference>
<evidence type="ECO:0000256" key="8">
    <source>
        <dbReference type="ARBA" id="ARBA00023014"/>
    </source>
</evidence>
<dbReference type="PRINTS" id="PR00406">
    <property type="entry name" value="CYTB5RDTASE"/>
</dbReference>
<evidence type="ECO:0000256" key="2">
    <source>
        <dbReference type="ARBA" id="ARBA00022630"/>
    </source>
</evidence>
<feature type="domain" description="FAD-binding FR-type" evidence="11">
    <location>
        <begin position="20"/>
        <end position="122"/>
    </location>
</feature>
<dbReference type="Pfam" id="PF00111">
    <property type="entry name" value="Fer2"/>
    <property type="match status" value="1"/>
</dbReference>
<evidence type="ECO:0000256" key="5">
    <source>
        <dbReference type="ARBA" id="ARBA00022827"/>
    </source>
</evidence>
<keyword evidence="7" id="KW-0408">Iron</keyword>
<dbReference type="CDD" id="cd00207">
    <property type="entry name" value="fer2"/>
    <property type="match status" value="1"/>
</dbReference>
<dbReference type="GO" id="GO:0046872">
    <property type="term" value="F:metal ion binding"/>
    <property type="evidence" value="ECO:0007669"/>
    <property type="project" value="UniProtKB-KW"/>
</dbReference>
<dbReference type="Proteomes" id="UP000192330">
    <property type="component" value="Unassembled WGS sequence"/>
</dbReference>
<evidence type="ECO:0000256" key="3">
    <source>
        <dbReference type="ARBA" id="ARBA00022714"/>
    </source>
</evidence>
<dbReference type="OrthoDB" id="9796486at2"/>
<dbReference type="SUPFAM" id="SSF54292">
    <property type="entry name" value="2Fe-2S ferredoxin-like"/>
    <property type="match status" value="1"/>
</dbReference>
<dbReference type="InterPro" id="IPR017938">
    <property type="entry name" value="Riboflavin_synthase-like_b-brl"/>
</dbReference>
<dbReference type="Gene3D" id="3.40.50.80">
    <property type="entry name" value="Nucleotide-binding domain of ferredoxin-NADP reductase (FNR) module"/>
    <property type="match status" value="1"/>
</dbReference>